<feature type="domain" description="Glutamate/phenylalanine/leucine/valine/L-tryptophan dehydrogenase C-terminal" evidence="2">
    <location>
        <begin position="3"/>
        <end position="147"/>
    </location>
</feature>
<protein>
    <submittedName>
        <fullName evidence="3">Glu/Leu/Phe/Val dehydrogenase</fullName>
    </submittedName>
</protein>
<reference evidence="3" key="2">
    <citation type="journal article" date="2014" name="ISME J.">
        <title>Microbial stratification in low pH oxic and suboxic macroscopic growths along an acid mine drainage.</title>
        <authorList>
            <person name="Mendez-Garcia C."/>
            <person name="Mesa V."/>
            <person name="Sprenger R.R."/>
            <person name="Richter M."/>
            <person name="Diez M.S."/>
            <person name="Solano J."/>
            <person name="Bargiela R."/>
            <person name="Golyshina O.V."/>
            <person name="Manteca A."/>
            <person name="Ramos J.L."/>
            <person name="Gallego J.R."/>
            <person name="Llorente I."/>
            <person name="Martins Dos Santos V.A."/>
            <person name="Jensen O.N."/>
            <person name="Pelaez A.I."/>
            <person name="Sanchez J."/>
            <person name="Ferrer M."/>
        </authorList>
    </citation>
    <scope>NUCLEOTIDE SEQUENCE</scope>
</reference>
<dbReference type="SUPFAM" id="SSF51735">
    <property type="entry name" value="NAD(P)-binding Rossmann-fold domains"/>
    <property type="match status" value="1"/>
</dbReference>
<dbReference type="Pfam" id="PF00208">
    <property type="entry name" value="ELFV_dehydrog"/>
    <property type="match status" value="1"/>
</dbReference>
<gene>
    <name evidence="3" type="ORF">B2A_08446</name>
</gene>
<dbReference type="PANTHER" id="PTHR11606:SF13">
    <property type="entry name" value="GLUTAMATE DEHYDROGENASE 1, MITOCHONDRIAL"/>
    <property type="match status" value="1"/>
</dbReference>
<evidence type="ECO:0000256" key="1">
    <source>
        <dbReference type="ARBA" id="ARBA00023002"/>
    </source>
</evidence>
<sequence>MGGFAGSTEDISNEALLELPVTILIPAALENQFSIHNAARIQAQLIVEAANGPTTPEADDIFHQRGVMVIPDILANAGGVTVSYFEWVQDLQSYFWEEREINARLTKIMQRAYQQMDDLAKEHRTTLRMGAYCLAVKRVADATAVRGIYP</sequence>
<evidence type="ECO:0000313" key="3">
    <source>
        <dbReference type="EMBL" id="EQD47423.1"/>
    </source>
</evidence>
<dbReference type="Gene3D" id="3.40.50.720">
    <property type="entry name" value="NAD(P)-binding Rossmann-like Domain"/>
    <property type="match status" value="1"/>
</dbReference>
<comment type="caution">
    <text evidence="3">The sequence shown here is derived from an EMBL/GenBank/DDBJ whole genome shotgun (WGS) entry which is preliminary data.</text>
</comment>
<dbReference type="GO" id="GO:0004352">
    <property type="term" value="F:glutamate dehydrogenase (NAD+) activity"/>
    <property type="evidence" value="ECO:0007669"/>
    <property type="project" value="TreeGrafter"/>
</dbReference>
<dbReference type="InterPro" id="IPR036291">
    <property type="entry name" value="NAD(P)-bd_dom_sf"/>
</dbReference>
<dbReference type="InterPro" id="IPR006096">
    <property type="entry name" value="Glu/Leu/Phe/Val/Trp_DH_C"/>
</dbReference>
<dbReference type="EMBL" id="AUZZ01006083">
    <property type="protein sequence ID" value="EQD47423.1"/>
    <property type="molecule type" value="Genomic_DNA"/>
</dbReference>
<keyword evidence="1" id="KW-0560">Oxidoreductase</keyword>
<dbReference type="PANTHER" id="PTHR11606">
    <property type="entry name" value="GLUTAMATE DEHYDROGENASE"/>
    <property type="match status" value="1"/>
</dbReference>
<dbReference type="AlphaFoldDB" id="T0ZRY2"/>
<name>T0ZRY2_9ZZZZ</name>
<dbReference type="SMART" id="SM00839">
    <property type="entry name" value="ELFV_dehydrog"/>
    <property type="match status" value="1"/>
</dbReference>
<reference evidence="3" key="1">
    <citation type="submission" date="2013-08" db="EMBL/GenBank/DDBJ databases">
        <authorList>
            <person name="Mendez C."/>
            <person name="Richter M."/>
            <person name="Ferrer M."/>
            <person name="Sanchez J."/>
        </authorList>
    </citation>
    <scope>NUCLEOTIDE SEQUENCE</scope>
</reference>
<organism evidence="3">
    <name type="scientific">mine drainage metagenome</name>
    <dbReference type="NCBI Taxonomy" id="410659"/>
    <lineage>
        <taxon>unclassified sequences</taxon>
        <taxon>metagenomes</taxon>
        <taxon>ecological metagenomes</taxon>
    </lineage>
</organism>
<evidence type="ECO:0000259" key="2">
    <source>
        <dbReference type="SMART" id="SM00839"/>
    </source>
</evidence>
<dbReference type="GO" id="GO:0006538">
    <property type="term" value="P:L-glutamate catabolic process"/>
    <property type="evidence" value="ECO:0007669"/>
    <property type="project" value="TreeGrafter"/>
</dbReference>
<proteinExistence type="predicted"/>
<accession>T0ZRY2</accession>